<gene>
    <name evidence="5" type="ORF">BN980_GECA23s01253g</name>
</gene>
<dbReference type="GO" id="GO:0008270">
    <property type="term" value="F:zinc ion binding"/>
    <property type="evidence" value="ECO:0007669"/>
    <property type="project" value="InterPro"/>
</dbReference>
<feature type="domain" description="Zn(2)-C6 fungal-type" evidence="4">
    <location>
        <begin position="56"/>
        <end position="86"/>
    </location>
</feature>
<dbReference type="GO" id="GO:0000976">
    <property type="term" value="F:transcription cis-regulatory region binding"/>
    <property type="evidence" value="ECO:0007669"/>
    <property type="project" value="TreeGrafter"/>
</dbReference>
<reference evidence="5" key="1">
    <citation type="submission" date="2014-03" db="EMBL/GenBank/DDBJ databases">
        <authorList>
            <person name="Casaregola S."/>
        </authorList>
    </citation>
    <scope>NUCLEOTIDE SEQUENCE [LARGE SCALE GENOMIC DNA]</scope>
    <source>
        <strain evidence="5">CLIB 918</strain>
    </source>
</reference>
<comment type="subcellular location">
    <subcellularLocation>
        <location evidence="1">Nucleus</location>
    </subcellularLocation>
</comment>
<dbReference type="GO" id="GO:0000981">
    <property type="term" value="F:DNA-binding transcription factor activity, RNA polymerase II-specific"/>
    <property type="evidence" value="ECO:0007669"/>
    <property type="project" value="InterPro"/>
</dbReference>
<evidence type="ECO:0000256" key="1">
    <source>
        <dbReference type="ARBA" id="ARBA00004123"/>
    </source>
</evidence>
<dbReference type="SMART" id="SM00066">
    <property type="entry name" value="GAL4"/>
    <property type="match status" value="1"/>
</dbReference>
<accession>A0A0J9XKL6</accession>
<dbReference type="SUPFAM" id="SSF57701">
    <property type="entry name" value="Zn2/Cys6 DNA-binding domain"/>
    <property type="match status" value="1"/>
</dbReference>
<dbReference type="Proteomes" id="UP000242525">
    <property type="component" value="Unassembled WGS sequence"/>
</dbReference>
<evidence type="ECO:0000259" key="4">
    <source>
        <dbReference type="PROSITE" id="PS50048"/>
    </source>
</evidence>
<evidence type="ECO:0000256" key="3">
    <source>
        <dbReference type="SAM" id="MobiDB-lite"/>
    </source>
</evidence>
<evidence type="ECO:0000313" key="5">
    <source>
        <dbReference type="EMBL" id="CDO57636.1"/>
    </source>
</evidence>
<dbReference type="GO" id="GO:0005634">
    <property type="term" value="C:nucleus"/>
    <property type="evidence" value="ECO:0007669"/>
    <property type="project" value="UniProtKB-SubCell"/>
</dbReference>
<dbReference type="EMBL" id="CCBN010000023">
    <property type="protein sequence ID" value="CDO57636.1"/>
    <property type="molecule type" value="Genomic_DNA"/>
</dbReference>
<dbReference type="CDD" id="cd00067">
    <property type="entry name" value="GAL4"/>
    <property type="match status" value="1"/>
</dbReference>
<dbReference type="AlphaFoldDB" id="A0A0J9XKL6"/>
<protein>
    <recommendedName>
        <fullName evidence="4">Zn(2)-C6 fungal-type domain-containing protein</fullName>
    </recommendedName>
</protein>
<dbReference type="InterPro" id="IPR036864">
    <property type="entry name" value="Zn2-C6_fun-type_DNA-bd_sf"/>
</dbReference>
<dbReference type="PANTHER" id="PTHR37534">
    <property type="entry name" value="TRANSCRIPTIONAL ACTIVATOR PROTEIN UGA3"/>
    <property type="match status" value="1"/>
</dbReference>
<dbReference type="Gene3D" id="4.10.240.10">
    <property type="entry name" value="Zn(2)-C6 fungal-type DNA-binding domain"/>
    <property type="match status" value="1"/>
</dbReference>
<name>A0A0J9XKL6_GEOCN</name>
<keyword evidence="6" id="KW-1185">Reference proteome</keyword>
<keyword evidence="2" id="KW-0539">Nucleus</keyword>
<dbReference type="STRING" id="1173061.A0A0J9XKL6"/>
<feature type="compositionally biased region" description="Polar residues" evidence="3">
    <location>
        <begin position="1"/>
        <end position="10"/>
    </location>
</feature>
<comment type="caution">
    <text evidence="5">The sequence shown here is derived from an EMBL/GenBank/DDBJ whole genome shotgun (WGS) entry which is preliminary data.</text>
</comment>
<proteinExistence type="predicted"/>
<dbReference type="InterPro" id="IPR001138">
    <property type="entry name" value="Zn2Cys6_DnaBD"/>
</dbReference>
<sequence length="610" mass="68285">MGKASTATAISNNSLKKKKEKSQLLNENSSSPLTLPTAVAAAAAIAPQKKKRVRTGCLTCRERHLKCDEAAPICNNCTKSHRVCRRGIKLNFIETKVKTPEFILPYSNLHFFSICDESRTIASDYEGGLARYPAATFSTDSLSPPPPVPSFDIAKLKTKPFARPSPPASPAKMTTEIPLPLPSFFQPKTSILHSRARHRAQQNTYSSSNGIYAIRKKAQIITDPYILLYIQFYCRNIARFMDYMVPTPLFQRIVPAIALTEPALLNAIVACGAFTVSHAYPNEVGPEVAIKYYNEGNALLLEKLKEPSIDLELCTLTAILLTVYEIFNSISFDQRLHLMAIQSLLQQFTFRKSEGSDRTEFTSAISEACFIMVLHMDIFIARMLGLVPLYSPQQWGPMFGMTSNAKNETSVHYWYLKIVYLISKALHINLLGIDPTQSVVNSHNVISGRRAILNEIYEWARNLPPTLHPLFSLPVGQSLDKPFPDIYFPNAVCALAHTFYHIAIITLCDLQTGREATPFRTDSISDVDSVYHARSLCGIVINNENMTMGLITLWSFLACSKYIQTLPERKAILAHLEKVRMTGWSNEMFLQSILASWGGPNWESQMRTAS</sequence>
<dbReference type="GO" id="GO:0045944">
    <property type="term" value="P:positive regulation of transcription by RNA polymerase II"/>
    <property type="evidence" value="ECO:0007669"/>
    <property type="project" value="TreeGrafter"/>
</dbReference>
<dbReference type="OrthoDB" id="4076733at2759"/>
<dbReference type="Pfam" id="PF11951">
    <property type="entry name" value="Fungal_trans_2"/>
    <property type="match status" value="1"/>
</dbReference>
<dbReference type="Pfam" id="PF00172">
    <property type="entry name" value="Zn_clus"/>
    <property type="match status" value="1"/>
</dbReference>
<dbReference type="CDD" id="cd12148">
    <property type="entry name" value="fungal_TF_MHR"/>
    <property type="match status" value="1"/>
</dbReference>
<evidence type="ECO:0000256" key="2">
    <source>
        <dbReference type="ARBA" id="ARBA00023242"/>
    </source>
</evidence>
<dbReference type="PANTHER" id="PTHR37534:SF2">
    <property type="entry name" value="N-ACETYLTRANSFERASE DOMAIN-CONTAINING PROTEIN"/>
    <property type="match status" value="1"/>
</dbReference>
<dbReference type="InterPro" id="IPR021858">
    <property type="entry name" value="Fun_TF"/>
</dbReference>
<dbReference type="PROSITE" id="PS50048">
    <property type="entry name" value="ZN2_CY6_FUNGAL_2"/>
    <property type="match status" value="1"/>
</dbReference>
<feature type="region of interest" description="Disordered" evidence="3">
    <location>
        <begin position="1"/>
        <end position="29"/>
    </location>
</feature>
<organism evidence="5 6">
    <name type="scientific">Geotrichum candidum</name>
    <name type="common">Oospora lactis</name>
    <name type="synonym">Dipodascus geotrichum</name>
    <dbReference type="NCBI Taxonomy" id="1173061"/>
    <lineage>
        <taxon>Eukaryota</taxon>
        <taxon>Fungi</taxon>
        <taxon>Dikarya</taxon>
        <taxon>Ascomycota</taxon>
        <taxon>Saccharomycotina</taxon>
        <taxon>Dipodascomycetes</taxon>
        <taxon>Dipodascales</taxon>
        <taxon>Dipodascaceae</taxon>
        <taxon>Geotrichum</taxon>
    </lineage>
</organism>
<evidence type="ECO:0000313" key="6">
    <source>
        <dbReference type="Proteomes" id="UP000242525"/>
    </source>
</evidence>
<dbReference type="PROSITE" id="PS00463">
    <property type="entry name" value="ZN2_CY6_FUNGAL_1"/>
    <property type="match status" value="1"/>
</dbReference>